<organism evidence="3 4">
    <name type="scientific">Glonium stellatum</name>
    <dbReference type="NCBI Taxonomy" id="574774"/>
    <lineage>
        <taxon>Eukaryota</taxon>
        <taxon>Fungi</taxon>
        <taxon>Dikarya</taxon>
        <taxon>Ascomycota</taxon>
        <taxon>Pezizomycotina</taxon>
        <taxon>Dothideomycetes</taxon>
        <taxon>Pleosporomycetidae</taxon>
        <taxon>Gloniales</taxon>
        <taxon>Gloniaceae</taxon>
        <taxon>Glonium</taxon>
    </lineage>
</organism>
<feature type="transmembrane region" description="Helical" evidence="2">
    <location>
        <begin position="153"/>
        <end position="176"/>
    </location>
</feature>
<name>A0A8E2ERS6_9PEZI</name>
<proteinExistence type="predicted"/>
<evidence type="ECO:0000313" key="3">
    <source>
        <dbReference type="EMBL" id="OCL03676.1"/>
    </source>
</evidence>
<feature type="compositionally biased region" description="Low complexity" evidence="1">
    <location>
        <begin position="45"/>
        <end position="70"/>
    </location>
</feature>
<keyword evidence="2" id="KW-1133">Transmembrane helix</keyword>
<feature type="region of interest" description="Disordered" evidence="1">
    <location>
        <begin position="1"/>
        <end position="83"/>
    </location>
</feature>
<dbReference type="OrthoDB" id="5411141at2759"/>
<dbReference type="Proteomes" id="UP000250140">
    <property type="component" value="Unassembled WGS sequence"/>
</dbReference>
<accession>A0A8E2ERS6</accession>
<evidence type="ECO:0000313" key="4">
    <source>
        <dbReference type="Proteomes" id="UP000250140"/>
    </source>
</evidence>
<gene>
    <name evidence="3" type="ORF">AOQ84DRAFT_392096</name>
</gene>
<dbReference type="EMBL" id="KV750698">
    <property type="protein sequence ID" value="OCL03676.1"/>
    <property type="molecule type" value="Genomic_DNA"/>
</dbReference>
<keyword evidence="4" id="KW-1185">Reference proteome</keyword>
<evidence type="ECO:0000256" key="1">
    <source>
        <dbReference type="SAM" id="MobiDB-lite"/>
    </source>
</evidence>
<sequence>MTRPRRRGRDTWTGNVLERDASALSGLRELATGADPDSDDEPSDYDAPVTTTTTPTPTITAAPQSKSISKQQKKYDESTEYSSDVSLQSTVSKMSTQPSQIRVTMTMTLSPTSRATSLASAGEANYPTETVVVTIPPPPPHHKGGLSQTTEHLLIAAGSIGATIIVVMIICGIYTMRKRGITFAEAIKRTKPSRYQRQSATPPSRGRNWTTPAYTWDRKEPFEYGSMKALPTTPRRVAMSRAASDSQRTLIPLSRSPRYVFAFSSQFSRNLRKNEISIICFLCLFS</sequence>
<protein>
    <submittedName>
        <fullName evidence="3">Uncharacterized protein</fullName>
    </submittedName>
</protein>
<reference evidence="3 4" key="1">
    <citation type="journal article" date="2016" name="Nat. Commun.">
        <title>Ectomycorrhizal ecology is imprinted in the genome of the dominant symbiotic fungus Cenococcum geophilum.</title>
        <authorList>
            <consortium name="DOE Joint Genome Institute"/>
            <person name="Peter M."/>
            <person name="Kohler A."/>
            <person name="Ohm R.A."/>
            <person name="Kuo A."/>
            <person name="Krutzmann J."/>
            <person name="Morin E."/>
            <person name="Arend M."/>
            <person name="Barry K.W."/>
            <person name="Binder M."/>
            <person name="Choi C."/>
            <person name="Clum A."/>
            <person name="Copeland A."/>
            <person name="Grisel N."/>
            <person name="Haridas S."/>
            <person name="Kipfer T."/>
            <person name="LaButti K."/>
            <person name="Lindquist E."/>
            <person name="Lipzen A."/>
            <person name="Maire R."/>
            <person name="Meier B."/>
            <person name="Mihaltcheva S."/>
            <person name="Molinier V."/>
            <person name="Murat C."/>
            <person name="Poggeler S."/>
            <person name="Quandt C.A."/>
            <person name="Sperisen C."/>
            <person name="Tritt A."/>
            <person name="Tisserant E."/>
            <person name="Crous P.W."/>
            <person name="Henrissat B."/>
            <person name="Nehls U."/>
            <person name="Egli S."/>
            <person name="Spatafora J.W."/>
            <person name="Grigoriev I.V."/>
            <person name="Martin F.M."/>
        </authorList>
    </citation>
    <scope>NUCLEOTIDE SEQUENCE [LARGE SCALE GENOMIC DNA]</scope>
    <source>
        <strain evidence="3 4">CBS 207.34</strain>
    </source>
</reference>
<keyword evidence="2" id="KW-0472">Membrane</keyword>
<evidence type="ECO:0000256" key="2">
    <source>
        <dbReference type="SAM" id="Phobius"/>
    </source>
</evidence>
<dbReference type="AlphaFoldDB" id="A0A8E2ERS6"/>
<keyword evidence="2" id="KW-0812">Transmembrane</keyword>
<feature type="region of interest" description="Disordered" evidence="1">
    <location>
        <begin position="193"/>
        <end position="212"/>
    </location>
</feature>
<feature type="compositionally biased region" description="Polar residues" evidence="1">
    <location>
        <begin position="195"/>
        <end position="212"/>
    </location>
</feature>